<sequence>MKKMAFIGNPSSLKYFAKDNTGNIVHGYAARYFFDNHETVKQETTRSNIEYIRSNFHGLGFVTATMLNVNRTPSFLESHKRTAEFIKKLDMPICVFGLGSQANKDQKISESNVNPITVELLRTISDHSNKIAVRGEFTAELCNKYGVKNVEIVGCQSAFVAGIKNYNNKDNLKKIQTMKSIGNLTANRQEQHLFKLMHSNCVDIIGQTDTTEEKISLNEVTISQFNKDREKYWLPMYVEKLVQNGYISRDNYFEYQKNHFRKYYNVNQWIDKLQDDYQFCFGTRFHGNMIALWAGVPALWISHDMRTQELCEHLGLPFYPHEKLKEINNIEQLAQHCNYDLFWNRLPGNLKKFINYLKDNNIYELVSPDVKKRINKIS</sequence>
<dbReference type="Pfam" id="PF04230">
    <property type="entry name" value="PS_pyruv_trans"/>
    <property type="match status" value="1"/>
</dbReference>
<proteinExistence type="predicted"/>
<gene>
    <name evidence="2" type="ORF">AB9R89_12670</name>
</gene>
<evidence type="ECO:0000313" key="2">
    <source>
        <dbReference type="EMBL" id="MFH7566178.1"/>
    </source>
</evidence>
<reference evidence="2 3" key="1">
    <citation type="submission" date="2024-08" db="EMBL/GenBank/DDBJ databases">
        <title>Oceanimonas smirnovii Genome sequencing and assembly.</title>
        <authorList>
            <person name="Tang B."/>
        </authorList>
    </citation>
    <scope>NUCLEOTIDE SEQUENCE [LARGE SCALE GENOMIC DNA]</scope>
    <source>
        <strain evidence="2 3">OS2020-119</strain>
    </source>
</reference>
<feature type="domain" description="Polysaccharide pyruvyl transferase" evidence="1">
    <location>
        <begin position="74"/>
        <end position="304"/>
    </location>
</feature>
<keyword evidence="2" id="KW-0808">Transferase</keyword>
<keyword evidence="3" id="KW-1185">Reference proteome</keyword>
<name>A0ABW7P453_9GAMM</name>
<organism evidence="2 3">
    <name type="scientific">Oceanimonas smirnovii</name>
    <dbReference type="NCBI Taxonomy" id="264574"/>
    <lineage>
        <taxon>Bacteria</taxon>
        <taxon>Pseudomonadati</taxon>
        <taxon>Pseudomonadota</taxon>
        <taxon>Gammaproteobacteria</taxon>
        <taxon>Aeromonadales</taxon>
        <taxon>Aeromonadaceae</taxon>
        <taxon>Oceanimonas</taxon>
    </lineage>
</organism>
<dbReference type="EMBL" id="JBGFTR010000021">
    <property type="protein sequence ID" value="MFH7566178.1"/>
    <property type="molecule type" value="Genomic_DNA"/>
</dbReference>
<dbReference type="RefSeq" id="WP_395545721.1">
    <property type="nucleotide sequence ID" value="NZ_JBGFTR010000021.1"/>
</dbReference>
<dbReference type="Proteomes" id="UP001610706">
    <property type="component" value="Unassembled WGS sequence"/>
</dbReference>
<dbReference type="InterPro" id="IPR007345">
    <property type="entry name" value="Polysacch_pyruvyl_Trfase"/>
</dbReference>
<accession>A0ABW7P453</accession>
<dbReference type="GO" id="GO:0016740">
    <property type="term" value="F:transferase activity"/>
    <property type="evidence" value="ECO:0007669"/>
    <property type="project" value="UniProtKB-KW"/>
</dbReference>
<protein>
    <submittedName>
        <fullName evidence="2">Polysaccharide pyruvyl transferase family protein</fullName>
    </submittedName>
</protein>
<evidence type="ECO:0000259" key="1">
    <source>
        <dbReference type="Pfam" id="PF04230"/>
    </source>
</evidence>
<evidence type="ECO:0000313" key="3">
    <source>
        <dbReference type="Proteomes" id="UP001610706"/>
    </source>
</evidence>
<comment type="caution">
    <text evidence="2">The sequence shown here is derived from an EMBL/GenBank/DDBJ whole genome shotgun (WGS) entry which is preliminary data.</text>
</comment>